<name>A0ACC3A8B1_9EURO</name>
<gene>
    <name evidence="1" type="ORF">H2198_004592</name>
</gene>
<evidence type="ECO:0000313" key="2">
    <source>
        <dbReference type="Proteomes" id="UP001172386"/>
    </source>
</evidence>
<comment type="caution">
    <text evidence="1">The sequence shown here is derived from an EMBL/GenBank/DDBJ whole genome shotgun (WGS) entry which is preliminary data.</text>
</comment>
<organism evidence="1 2">
    <name type="scientific">Neophaeococcomyces mojaviensis</name>
    <dbReference type="NCBI Taxonomy" id="3383035"/>
    <lineage>
        <taxon>Eukaryota</taxon>
        <taxon>Fungi</taxon>
        <taxon>Dikarya</taxon>
        <taxon>Ascomycota</taxon>
        <taxon>Pezizomycotina</taxon>
        <taxon>Eurotiomycetes</taxon>
        <taxon>Chaetothyriomycetidae</taxon>
        <taxon>Chaetothyriales</taxon>
        <taxon>Chaetothyriales incertae sedis</taxon>
        <taxon>Neophaeococcomyces</taxon>
    </lineage>
</organism>
<sequence>MAHFIPAPDPQSLLPPMLACLPTSFASSRPPPAFLPLLSPILRQRLHIHTSTSTSAHDSWIRLMCWDASKAETLKETVENANFEPHPSSGELEVGETDPITYRRFDDETLKAQISLSDWSLTALYLWCTGSEEGNSWKLAELLPYDSDLVRDPSWSSSLTEANERTRSLPTTLSAPQTRANGGRLSVPGQEEEDDDYWAQYDNTPGRTPDTRTPARKASVNPGGASSSEAAYYARYGDVQPAMDSYDPDEHHEDMGPSTLSEDSRERMLSNGHNHQFEQQHQYQDLGSLHIPEEDESVPVSHPIPSSPSSRAGSDTVARLESTAEKYSASEIAIKQHISTSIKSMFRLARGAGMTRREFDDMVQRELETLSLLDTDD</sequence>
<reference evidence="1" key="1">
    <citation type="submission" date="2022-10" db="EMBL/GenBank/DDBJ databases">
        <title>Culturing micro-colonial fungi from biological soil crusts in the Mojave desert and describing Neophaeococcomyces mojavensis, and introducing the new genera and species Taxawa tesnikishii.</title>
        <authorList>
            <person name="Kurbessoian T."/>
            <person name="Stajich J.E."/>
        </authorList>
    </citation>
    <scope>NUCLEOTIDE SEQUENCE</scope>
    <source>
        <strain evidence="1">JES_112</strain>
    </source>
</reference>
<proteinExistence type="predicted"/>
<evidence type="ECO:0000313" key="1">
    <source>
        <dbReference type="EMBL" id="KAJ9656992.1"/>
    </source>
</evidence>
<keyword evidence="2" id="KW-1185">Reference proteome</keyword>
<dbReference type="EMBL" id="JAPDRQ010000070">
    <property type="protein sequence ID" value="KAJ9656992.1"/>
    <property type="molecule type" value="Genomic_DNA"/>
</dbReference>
<protein>
    <submittedName>
        <fullName evidence="1">Uncharacterized protein</fullName>
    </submittedName>
</protein>
<accession>A0ACC3A8B1</accession>
<dbReference type="Proteomes" id="UP001172386">
    <property type="component" value="Unassembled WGS sequence"/>
</dbReference>